<feature type="transmembrane region" description="Helical" evidence="1">
    <location>
        <begin position="6"/>
        <end position="36"/>
    </location>
</feature>
<dbReference type="GeneID" id="90448814"/>
<feature type="transmembrane region" description="Helical" evidence="1">
    <location>
        <begin position="95"/>
        <end position="116"/>
    </location>
</feature>
<dbReference type="RefSeq" id="WP_193808052.1">
    <property type="nucleotide sequence ID" value="NZ_CP087714.1"/>
</dbReference>
<feature type="transmembrane region" description="Helical" evidence="1">
    <location>
        <begin position="57"/>
        <end position="75"/>
    </location>
</feature>
<feature type="transmembrane region" description="Helical" evidence="1">
    <location>
        <begin position="148"/>
        <end position="166"/>
    </location>
</feature>
<keyword evidence="1" id="KW-1133">Transmembrane helix</keyword>
<dbReference type="Proteomes" id="UP001492541">
    <property type="component" value="Chromosome"/>
</dbReference>
<gene>
    <name evidence="2" type="ORF">LPQ35_03975</name>
</gene>
<keyword evidence="1" id="KW-0472">Membrane</keyword>
<dbReference type="EMBL" id="CP087714">
    <property type="protein sequence ID" value="XAT64534.1"/>
    <property type="molecule type" value="Genomic_DNA"/>
</dbReference>
<evidence type="ECO:0000256" key="1">
    <source>
        <dbReference type="SAM" id="Phobius"/>
    </source>
</evidence>
<accession>A0ABZ3H7B9</accession>
<reference evidence="2 3" key="1">
    <citation type="submission" date="2021-11" db="EMBL/GenBank/DDBJ databases">
        <title>Whole genome of Geoglobus acetivorans.</title>
        <authorList>
            <person name="Liu D."/>
        </authorList>
    </citation>
    <scope>NUCLEOTIDE SEQUENCE [LARGE SCALE GENOMIC DNA]</scope>
    <source>
        <strain evidence="2 3">SBH6</strain>
    </source>
</reference>
<sequence>MVGQKAWVILIAAIPVLVIPLLGITWLNFSVFMFVYYFRERVQRWYVGLNAPIHLKLLISGMAFSYLTEILAIADNLPKPPSERILLSPDPFTDLYLALGYYLPFILLWSVLVVRYRYSARDVFLIGGIAGIFLEQAGAVFLSMNPFAWLYVFLVYGSFKAFAVLLAEGELGVMNRKAISRSKKAILGLISEFTATILAVLLMKALVYF</sequence>
<keyword evidence="3" id="KW-1185">Reference proteome</keyword>
<evidence type="ECO:0000313" key="2">
    <source>
        <dbReference type="EMBL" id="XAT64534.1"/>
    </source>
</evidence>
<proteinExistence type="predicted"/>
<name>A0ABZ3H7B9_GEOAI</name>
<organism evidence="2 3">
    <name type="scientific">Geoglobus acetivorans</name>
    <dbReference type="NCBI Taxonomy" id="565033"/>
    <lineage>
        <taxon>Archaea</taxon>
        <taxon>Methanobacteriati</taxon>
        <taxon>Methanobacteriota</taxon>
        <taxon>Archaeoglobi</taxon>
        <taxon>Archaeoglobales</taxon>
        <taxon>Archaeoglobaceae</taxon>
        <taxon>Geoglobus</taxon>
    </lineage>
</organism>
<protein>
    <submittedName>
        <fullName evidence="2">Uncharacterized protein</fullName>
    </submittedName>
</protein>
<evidence type="ECO:0000313" key="3">
    <source>
        <dbReference type="Proteomes" id="UP001492541"/>
    </source>
</evidence>
<keyword evidence="1" id="KW-0812">Transmembrane</keyword>
<feature type="transmembrane region" description="Helical" evidence="1">
    <location>
        <begin position="123"/>
        <end position="142"/>
    </location>
</feature>
<feature type="transmembrane region" description="Helical" evidence="1">
    <location>
        <begin position="186"/>
        <end position="207"/>
    </location>
</feature>